<dbReference type="AlphaFoldDB" id="A0A2Z4IK28"/>
<dbReference type="RefSeq" id="WP_112784867.1">
    <property type="nucleotide sequence ID" value="NZ_CP030041.1"/>
</dbReference>
<dbReference type="NCBIfam" id="TIGR00119">
    <property type="entry name" value="acolac_sm"/>
    <property type="match status" value="1"/>
</dbReference>
<dbReference type="InterPro" id="IPR054480">
    <property type="entry name" value="AHAS_small-like_ACT"/>
</dbReference>
<dbReference type="OrthoDB" id="1523722at2"/>
<keyword evidence="5 8" id="KW-0028">Amino-acid biosynthesis</keyword>
<dbReference type="Pfam" id="PF22629">
    <property type="entry name" value="ACT_AHAS_ss"/>
    <property type="match status" value="1"/>
</dbReference>
<dbReference type="EMBL" id="CP030041">
    <property type="protein sequence ID" value="AWW31492.1"/>
    <property type="molecule type" value="Genomic_DNA"/>
</dbReference>
<dbReference type="GO" id="GO:0009099">
    <property type="term" value="P:L-valine biosynthetic process"/>
    <property type="evidence" value="ECO:0007669"/>
    <property type="project" value="UniProtKB-UniRule"/>
</dbReference>
<dbReference type="InterPro" id="IPR019455">
    <property type="entry name" value="Acetolactate_synth_ssu_C"/>
</dbReference>
<dbReference type="GO" id="GO:0003984">
    <property type="term" value="F:acetolactate synthase activity"/>
    <property type="evidence" value="ECO:0007669"/>
    <property type="project" value="UniProtKB-UniRule"/>
</dbReference>
<evidence type="ECO:0000256" key="3">
    <source>
        <dbReference type="ARBA" id="ARBA00006341"/>
    </source>
</evidence>
<dbReference type="Proteomes" id="UP000248688">
    <property type="component" value="Chromosome"/>
</dbReference>
<dbReference type="CDD" id="cd04878">
    <property type="entry name" value="ACT_AHAS"/>
    <property type="match status" value="1"/>
</dbReference>
<accession>A0A2Z4IK28</accession>
<protein>
    <recommendedName>
        <fullName evidence="8">Acetolactate synthase small subunit</fullName>
        <shortName evidence="8">AHAS</shortName>
        <shortName evidence="8">ALS</shortName>
        <ecNumber evidence="8">2.2.1.6</ecNumber>
    </recommendedName>
    <alternativeName>
        <fullName evidence="8">Acetohydroxy-acid synthase small subunit</fullName>
    </alternativeName>
</protein>
<dbReference type="KEGG" id="est:DN752_15930"/>
<dbReference type="InterPro" id="IPR045865">
    <property type="entry name" value="ACT-like_dom_sf"/>
</dbReference>
<dbReference type="GO" id="GO:1990610">
    <property type="term" value="F:acetolactate synthase regulator activity"/>
    <property type="evidence" value="ECO:0007669"/>
    <property type="project" value="UniProtKB-UniRule"/>
</dbReference>
<gene>
    <name evidence="10" type="ORF">DN752_15930</name>
</gene>
<evidence type="ECO:0000259" key="9">
    <source>
        <dbReference type="PROSITE" id="PS51671"/>
    </source>
</evidence>
<dbReference type="PANTHER" id="PTHR30239:SF0">
    <property type="entry name" value="ACETOLACTATE SYNTHASE SMALL SUBUNIT 1, CHLOROPLASTIC"/>
    <property type="match status" value="1"/>
</dbReference>
<comment type="subunit">
    <text evidence="4 8">Dimer of large and small chains.</text>
</comment>
<comment type="similarity">
    <text evidence="3 8">Belongs to the acetolactate synthase small subunit family.</text>
</comment>
<comment type="catalytic activity">
    <reaction evidence="7 8">
        <text>2 pyruvate + H(+) = (2S)-2-acetolactate + CO2</text>
        <dbReference type="Rhea" id="RHEA:25249"/>
        <dbReference type="ChEBI" id="CHEBI:15361"/>
        <dbReference type="ChEBI" id="CHEBI:15378"/>
        <dbReference type="ChEBI" id="CHEBI:16526"/>
        <dbReference type="ChEBI" id="CHEBI:58476"/>
        <dbReference type="EC" id="2.2.1.6"/>
    </reaction>
</comment>
<dbReference type="InterPro" id="IPR027271">
    <property type="entry name" value="Acetolactate_synth/TF_NikR_C"/>
</dbReference>
<dbReference type="InterPro" id="IPR004789">
    <property type="entry name" value="Acetalactate_synth_ssu"/>
</dbReference>
<dbReference type="InterPro" id="IPR002912">
    <property type="entry name" value="ACT_dom"/>
</dbReference>
<proteinExistence type="inferred from homology"/>
<organism evidence="10 11">
    <name type="scientific">Echinicola strongylocentroti</name>
    <dbReference type="NCBI Taxonomy" id="1795355"/>
    <lineage>
        <taxon>Bacteria</taxon>
        <taxon>Pseudomonadati</taxon>
        <taxon>Bacteroidota</taxon>
        <taxon>Cytophagia</taxon>
        <taxon>Cytophagales</taxon>
        <taxon>Cyclobacteriaceae</taxon>
        <taxon>Echinicola</taxon>
    </lineage>
</organism>
<dbReference type="PROSITE" id="PS51671">
    <property type="entry name" value="ACT"/>
    <property type="match status" value="1"/>
</dbReference>
<reference evidence="10 11" key="1">
    <citation type="submission" date="2018-06" db="EMBL/GenBank/DDBJ databases">
        <title>Echinicola strongylocentroti sp. nov., isolated from a sea urchin Strongylocentrotus intermedius.</title>
        <authorList>
            <person name="Bae S.S."/>
        </authorList>
    </citation>
    <scope>NUCLEOTIDE SEQUENCE [LARGE SCALE GENOMIC DNA]</scope>
    <source>
        <strain evidence="10 11">MEBiC08714</strain>
    </source>
</reference>
<dbReference type="NCBIfam" id="NF008864">
    <property type="entry name" value="PRK11895.1"/>
    <property type="match status" value="1"/>
</dbReference>
<dbReference type="EC" id="2.2.1.6" evidence="8"/>
<keyword evidence="8" id="KW-0808">Transferase</keyword>
<evidence type="ECO:0000256" key="6">
    <source>
        <dbReference type="ARBA" id="ARBA00023304"/>
    </source>
</evidence>
<comment type="function">
    <text evidence="8">Catalyzes the conversion of 2 pyruvate molecules into acetolactate in the first common step of the biosynthetic pathway of the branched-amino acids such as leucine, isoleucine, and valine.</text>
</comment>
<dbReference type="UniPathway" id="UPA00049">
    <property type="reaction ID" value="UER00059"/>
</dbReference>
<dbReference type="Gene3D" id="3.30.70.260">
    <property type="match status" value="1"/>
</dbReference>
<evidence type="ECO:0000256" key="7">
    <source>
        <dbReference type="ARBA" id="ARBA00048670"/>
    </source>
</evidence>
<evidence type="ECO:0000256" key="8">
    <source>
        <dbReference type="RuleBase" id="RU368092"/>
    </source>
</evidence>
<dbReference type="Pfam" id="PF10369">
    <property type="entry name" value="ALS_ss_C"/>
    <property type="match status" value="1"/>
</dbReference>
<name>A0A2Z4IK28_9BACT</name>
<evidence type="ECO:0000313" key="10">
    <source>
        <dbReference type="EMBL" id="AWW31492.1"/>
    </source>
</evidence>
<evidence type="ECO:0000256" key="2">
    <source>
        <dbReference type="ARBA" id="ARBA00005025"/>
    </source>
</evidence>
<dbReference type="Gene3D" id="3.30.70.1150">
    <property type="entry name" value="ACT-like. Chain A, domain 2"/>
    <property type="match status" value="1"/>
</dbReference>
<sequence>MNRYTVSLFTENFIGILNRVTLIFTRRGVNIDALTASESKEDGVHRITIEVTTTEDQVLQIVKQTEKIIDVIKSFYYKDDEVVYQEIALYKIPISSLDPGLEKVIRQYNARIISAEKEFVVIEMTGHKEDTKALLEILKDFNILEFARSGRVAVAKPMGTIEQYLNN</sequence>
<dbReference type="InterPro" id="IPR039557">
    <property type="entry name" value="AHAS_ACT"/>
</dbReference>
<dbReference type="GO" id="GO:0009097">
    <property type="term" value="P:isoleucine biosynthetic process"/>
    <property type="evidence" value="ECO:0007669"/>
    <property type="project" value="UniProtKB-UniRule"/>
</dbReference>
<evidence type="ECO:0000256" key="1">
    <source>
        <dbReference type="ARBA" id="ARBA00004974"/>
    </source>
</evidence>
<comment type="pathway">
    <text evidence="1 8">Amino-acid biosynthesis; L-isoleucine biosynthesis; L-isoleucine from 2-oxobutanoate: step 1/4.</text>
</comment>
<dbReference type="UniPathway" id="UPA00047">
    <property type="reaction ID" value="UER00055"/>
</dbReference>
<dbReference type="PANTHER" id="PTHR30239">
    <property type="entry name" value="ACETOLACTATE SYNTHASE SMALL SUBUNIT"/>
    <property type="match status" value="1"/>
</dbReference>
<feature type="domain" description="ACT" evidence="9">
    <location>
        <begin position="5"/>
        <end position="85"/>
    </location>
</feature>
<dbReference type="GO" id="GO:0005829">
    <property type="term" value="C:cytosol"/>
    <property type="evidence" value="ECO:0007669"/>
    <property type="project" value="TreeGrafter"/>
</dbReference>
<evidence type="ECO:0000256" key="5">
    <source>
        <dbReference type="ARBA" id="ARBA00022605"/>
    </source>
</evidence>
<dbReference type="SUPFAM" id="SSF55021">
    <property type="entry name" value="ACT-like"/>
    <property type="match status" value="2"/>
</dbReference>
<comment type="pathway">
    <text evidence="2 8">Amino-acid biosynthesis; L-valine biosynthesis; L-valine from pyruvate: step 1/4.</text>
</comment>
<evidence type="ECO:0000313" key="11">
    <source>
        <dbReference type="Proteomes" id="UP000248688"/>
    </source>
</evidence>
<keyword evidence="6 8" id="KW-0100">Branched-chain amino acid biosynthesis</keyword>
<keyword evidence="11" id="KW-1185">Reference proteome</keyword>
<evidence type="ECO:0000256" key="4">
    <source>
        <dbReference type="ARBA" id="ARBA00011744"/>
    </source>
</evidence>